<evidence type="ECO:0008006" key="4">
    <source>
        <dbReference type="Google" id="ProtNLM"/>
    </source>
</evidence>
<evidence type="ECO:0000256" key="1">
    <source>
        <dbReference type="SAM" id="Coils"/>
    </source>
</evidence>
<keyword evidence="1" id="KW-0175">Coiled coil</keyword>
<feature type="coiled-coil region" evidence="1">
    <location>
        <begin position="136"/>
        <end position="173"/>
    </location>
</feature>
<gene>
    <name evidence="2" type="ORF">CCMP2556_LOCUS14892</name>
</gene>
<protein>
    <recommendedName>
        <fullName evidence="4">Kinetochore protein Spc24</fullName>
    </recommendedName>
</protein>
<evidence type="ECO:0000313" key="2">
    <source>
        <dbReference type="EMBL" id="CAK9022565.1"/>
    </source>
</evidence>
<keyword evidence="3" id="KW-1185">Reference proteome</keyword>
<reference evidence="2 3" key="1">
    <citation type="submission" date="2024-02" db="EMBL/GenBank/DDBJ databases">
        <authorList>
            <person name="Chen Y."/>
            <person name="Shah S."/>
            <person name="Dougan E. K."/>
            <person name="Thang M."/>
            <person name="Chan C."/>
        </authorList>
    </citation>
    <scope>NUCLEOTIDE SEQUENCE [LARGE SCALE GENOMIC DNA]</scope>
</reference>
<evidence type="ECO:0000313" key="3">
    <source>
        <dbReference type="Proteomes" id="UP001642484"/>
    </source>
</evidence>
<sequence>MAWTQHALAPRSPSLSLHSAPEHHALDVAMKEKDGLQELKEKIFLLLCVEAQRHFQELQAIPDAAVASRLSRSTHQAEELSQEMANELESHLHLCQELTRTKEEAGRLHQLCEKGLEELTKIQEDSEDDHEAKRRAKAFEEEEAALSQLLEMAEAEEAEVQRLKSLMDFEEQLGLPRIELQDDVVTLGQRLDDPRFSVKVEWDTQGRLLLAEPHPSLHLRTEASRAVEQDDLGRLLVLVWDRASRIDDGRVGDH</sequence>
<dbReference type="Proteomes" id="UP001642484">
    <property type="component" value="Unassembled WGS sequence"/>
</dbReference>
<accession>A0ABP0K837</accession>
<name>A0ABP0K837_9DINO</name>
<proteinExistence type="predicted"/>
<comment type="caution">
    <text evidence="2">The sequence shown here is derived from an EMBL/GenBank/DDBJ whole genome shotgun (WGS) entry which is preliminary data.</text>
</comment>
<organism evidence="2 3">
    <name type="scientific">Durusdinium trenchii</name>
    <dbReference type="NCBI Taxonomy" id="1381693"/>
    <lineage>
        <taxon>Eukaryota</taxon>
        <taxon>Sar</taxon>
        <taxon>Alveolata</taxon>
        <taxon>Dinophyceae</taxon>
        <taxon>Suessiales</taxon>
        <taxon>Symbiodiniaceae</taxon>
        <taxon>Durusdinium</taxon>
    </lineage>
</organism>
<dbReference type="EMBL" id="CAXAMN010007735">
    <property type="protein sequence ID" value="CAK9022565.1"/>
    <property type="molecule type" value="Genomic_DNA"/>
</dbReference>